<dbReference type="KEGG" id="noa:BKM31_15015"/>
<reference evidence="3" key="1">
    <citation type="journal article" date="2017" name="Med. Chem. Commun.">
        <title>Nonomuraea sp. ATCC 55076 harbours the largest actinomycete chromosome to date and the kistamicin biosynthetic gene cluster.</title>
        <authorList>
            <person name="Nazari B."/>
            <person name="Forneris C.C."/>
            <person name="Gibson M.I."/>
            <person name="Moon K."/>
            <person name="Schramma K.R."/>
            <person name="Seyedsayamdost M.R."/>
        </authorList>
    </citation>
    <scope>NUCLEOTIDE SEQUENCE [LARGE SCALE GENOMIC DNA]</scope>
    <source>
        <strain evidence="3">ATCC 55076</strain>
    </source>
</reference>
<feature type="transmembrane region" description="Helical" evidence="1">
    <location>
        <begin position="114"/>
        <end position="132"/>
    </location>
</feature>
<protein>
    <submittedName>
        <fullName evidence="2">Uncharacterized protein</fullName>
    </submittedName>
</protein>
<organism evidence="2 3">
    <name type="scientific">[Actinomadura] parvosata subsp. kistnae</name>
    <dbReference type="NCBI Taxonomy" id="1909395"/>
    <lineage>
        <taxon>Bacteria</taxon>
        <taxon>Bacillati</taxon>
        <taxon>Actinomycetota</taxon>
        <taxon>Actinomycetes</taxon>
        <taxon>Streptosporangiales</taxon>
        <taxon>Streptosporangiaceae</taxon>
        <taxon>Nonomuraea</taxon>
    </lineage>
</organism>
<dbReference type="Proteomes" id="UP000190797">
    <property type="component" value="Chromosome"/>
</dbReference>
<keyword evidence="1" id="KW-0472">Membrane</keyword>
<feature type="transmembrane region" description="Helical" evidence="1">
    <location>
        <begin position="85"/>
        <end position="108"/>
    </location>
</feature>
<keyword evidence="3" id="KW-1185">Reference proteome</keyword>
<evidence type="ECO:0000313" key="2">
    <source>
        <dbReference type="EMBL" id="AQZ62596.1"/>
    </source>
</evidence>
<proteinExistence type="predicted"/>
<feature type="transmembrane region" description="Helical" evidence="1">
    <location>
        <begin position="26"/>
        <end position="47"/>
    </location>
</feature>
<dbReference type="EMBL" id="CP017717">
    <property type="protein sequence ID" value="AQZ62596.1"/>
    <property type="molecule type" value="Genomic_DNA"/>
</dbReference>
<dbReference type="STRING" id="1909395.BKM31_15015"/>
<evidence type="ECO:0000313" key="3">
    <source>
        <dbReference type="Proteomes" id="UP000190797"/>
    </source>
</evidence>
<accession>A0A1U9ZXB6</accession>
<gene>
    <name evidence="2" type="ORF">BKM31_15015</name>
</gene>
<keyword evidence="1" id="KW-0812">Transmembrane</keyword>
<sequence length="136" mass="14736">MRERDAAAALAHADGLGAKVRQRSQWYGRFLVLYSVAAFFVVLVIGLNPGPVGAIASMAIWAPALTGLVVYAFKQPVTRAGFTRRHLLIIGSWTALYLAVLFPGTAWFEGNLAWWLPGALVVAIPGLIGAYVEVRR</sequence>
<keyword evidence="1" id="KW-1133">Transmembrane helix</keyword>
<dbReference type="OrthoDB" id="3429272at2"/>
<name>A0A1U9ZXB6_9ACTN</name>
<evidence type="ECO:0000256" key="1">
    <source>
        <dbReference type="SAM" id="Phobius"/>
    </source>
</evidence>
<dbReference type="AlphaFoldDB" id="A0A1U9ZXB6"/>
<dbReference type="RefSeq" id="WP_080038748.1">
    <property type="nucleotide sequence ID" value="NZ_CP017717.1"/>
</dbReference>
<feature type="transmembrane region" description="Helical" evidence="1">
    <location>
        <begin position="53"/>
        <end position="73"/>
    </location>
</feature>